<sequence>MSECHLLSLHAIDCGKFTGSHARLFNEAGVFYHFGIIIAERGGCADNQQSFFAGIAAQKAGFNKGGLLILACAVCSAVETGAHTSGYYFPQFLFQHHGMDLQAGTLVAKKITGTVISASWKPGASEQTGRKMRQGWLEIAISKSHFSENYSISWKYAYSDCLLRC</sequence>
<proteinExistence type="predicted"/>
<dbReference type="Proteomes" id="UP000426027">
    <property type="component" value="Chromosome"/>
</dbReference>
<gene>
    <name evidence="1" type="ORF">GLV81_01460</name>
</gene>
<dbReference type="AlphaFoldDB" id="A0A6I6G679"/>
<reference evidence="1 2" key="1">
    <citation type="submission" date="2019-11" db="EMBL/GenBank/DDBJ databases">
        <authorList>
            <person name="Im W.T."/>
        </authorList>
    </citation>
    <scope>NUCLEOTIDE SEQUENCE [LARGE SCALE GENOMIC DNA]</scope>
    <source>
        <strain evidence="1 2">SB-02</strain>
    </source>
</reference>
<keyword evidence="2" id="KW-1185">Reference proteome</keyword>
<evidence type="ECO:0000313" key="1">
    <source>
        <dbReference type="EMBL" id="QGW26943.1"/>
    </source>
</evidence>
<dbReference type="RefSeq" id="WP_157476197.1">
    <property type="nucleotide sequence ID" value="NZ_CP046566.1"/>
</dbReference>
<dbReference type="KEGG" id="fls:GLV81_01460"/>
<name>A0A6I6G679_9BACT</name>
<protein>
    <submittedName>
        <fullName evidence="1">Uncharacterized protein</fullName>
    </submittedName>
</protein>
<evidence type="ECO:0000313" key="2">
    <source>
        <dbReference type="Proteomes" id="UP000426027"/>
    </source>
</evidence>
<organism evidence="1 2">
    <name type="scientific">Phnomibacter ginsenosidimutans</name>
    <dbReference type="NCBI Taxonomy" id="2676868"/>
    <lineage>
        <taxon>Bacteria</taxon>
        <taxon>Pseudomonadati</taxon>
        <taxon>Bacteroidota</taxon>
        <taxon>Chitinophagia</taxon>
        <taxon>Chitinophagales</taxon>
        <taxon>Chitinophagaceae</taxon>
        <taxon>Phnomibacter</taxon>
    </lineage>
</organism>
<accession>A0A6I6G679</accession>
<dbReference type="EMBL" id="CP046566">
    <property type="protein sequence ID" value="QGW26943.1"/>
    <property type="molecule type" value="Genomic_DNA"/>
</dbReference>